<proteinExistence type="predicted"/>
<accession>A0A5B7HIV2</accession>
<reference evidence="1 2" key="1">
    <citation type="submission" date="2019-05" db="EMBL/GenBank/DDBJ databases">
        <title>Another draft genome of Portunus trituberculatus and its Hox gene families provides insights of decapod evolution.</title>
        <authorList>
            <person name="Jeong J.-H."/>
            <person name="Song I."/>
            <person name="Kim S."/>
            <person name="Choi T."/>
            <person name="Kim D."/>
            <person name="Ryu S."/>
            <person name="Kim W."/>
        </authorList>
    </citation>
    <scope>NUCLEOTIDE SEQUENCE [LARGE SCALE GENOMIC DNA]</scope>
    <source>
        <tissue evidence="1">Muscle</tissue>
    </source>
</reference>
<keyword evidence="2" id="KW-1185">Reference proteome</keyword>
<dbReference type="AlphaFoldDB" id="A0A5B7HIV2"/>
<evidence type="ECO:0000313" key="1">
    <source>
        <dbReference type="EMBL" id="MPC69876.1"/>
    </source>
</evidence>
<protein>
    <submittedName>
        <fullName evidence="1">Uncharacterized protein</fullName>
    </submittedName>
</protein>
<comment type="caution">
    <text evidence="1">The sequence shown here is derived from an EMBL/GenBank/DDBJ whole genome shotgun (WGS) entry which is preliminary data.</text>
</comment>
<dbReference type="EMBL" id="VSRR010030160">
    <property type="protein sequence ID" value="MPC69876.1"/>
    <property type="molecule type" value="Genomic_DNA"/>
</dbReference>
<organism evidence="1 2">
    <name type="scientific">Portunus trituberculatus</name>
    <name type="common">Swimming crab</name>
    <name type="synonym">Neptunus trituberculatus</name>
    <dbReference type="NCBI Taxonomy" id="210409"/>
    <lineage>
        <taxon>Eukaryota</taxon>
        <taxon>Metazoa</taxon>
        <taxon>Ecdysozoa</taxon>
        <taxon>Arthropoda</taxon>
        <taxon>Crustacea</taxon>
        <taxon>Multicrustacea</taxon>
        <taxon>Malacostraca</taxon>
        <taxon>Eumalacostraca</taxon>
        <taxon>Eucarida</taxon>
        <taxon>Decapoda</taxon>
        <taxon>Pleocyemata</taxon>
        <taxon>Brachyura</taxon>
        <taxon>Eubrachyura</taxon>
        <taxon>Portunoidea</taxon>
        <taxon>Portunidae</taxon>
        <taxon>Portuninae</taxon>
        <taxon>Portunus</taxon>
    </lineage>
</organism>
<sequence length="113" mass="12765">MLLSEDESTVRRRPGAVLIYPEDQEAFVSPQPLLVLSLLTLHAPKLGDINYLYGVFGSAAPYTLTHAQAETHATAPRLLHQGHIVFLPPFPSPYARRLSREHYHYDNYTHDSV</sequence>
<evidence type="ECO:0000313" key="2">
    <source>
        <dbReference type="Proteomes" id="UP000324222"/>
    </source>
</evidence>
<gene>
    <name evidence="1" type="ORF">E2C01_064108</name>
</gene>
<name>A0A5B7HIV2_PORTR</name>
<dbReference type="Proteomes" id="UP000324222">
    <property type="component" value="Unassembled WGS sequence"/>
</dbReference>